<evidence type="ECO:0000256" key="4">
    <source>
        <dbReference type="ARBA" id="ARBA00022475"/>
    </source>
</evidence>
<dbReference type="PANTHER" id="PTHR33446">
    <property type="entry name" value="PROTEIN TONB-RELATED"/>
    <property type="match status" value="1"/>
</dbReference>
<reference evidence="12" key="1">
    <citation type="submission" date="2020-10" db="EMBL/GenBank/DDBJ databases">
        <authorList>
            <person name="Gilroy R."/>
        </authorList>
    </citation>
    <scope>NUCLEOTIDE SEQUENCE</scope>
    <source>
        <strain evidence="12">B1-8020</strain>
    </source>
</reference>
<keyword evidence="5" id="KW-0997">Cell inner membrane</keyword>
<keyword evidence="10" id="KW-0732">Signal</keyword>
<keyword evidence="4" id="KW-1003">Cell membrane</keyword>
<evidence type="ECO:0000256" key="3">
    <source>
        <dbReference type="ARBA" id="ARBA00022448"/>
    </source>
</evidence>
<evidence type="ECO:0000256" key="7">
    <source>
        <dbReference type="ARBA" id="ARBA00022927"/>
    </source>
</evidence>
<dbReference type="EMBL" id="JADIMA010000053">
    <property type="protein sequence ID" value="MBO8473087.1"/>
    <property type="molecule type" value="Genomic_DNA"/>
</dbReference>
<keyword evidence="6" id="KW-0812">Transmembrane</keyword>
<evidence type="ECO:0000256" key="9">
    <source>
        <dbReference type="ARBA" id="ARBA00023136"/>
    </source>
</evidence>
<feature type="chain" id="PRO_5038702275" evidence="10">
    <location>
        <begin position="30"/>
        <end position="251"/>
    </location>
</feature>
<dbReference type="InterPro" id="IPR006260">
    <property type="entry name" value="TonB/TolA_C"/>
</dbReference>
<feature type="signal peptide" evidence="10">
    <location>
        <begin position="1"/>
        <end position="29"/>
    </location>
</feature>
<protein>
    <submittedName>
        <fullName evidence="12">Energy transducer TonB</fullName>
    </submittedName>
</protein>
<dbReference type="GO" id="GO:0015031">
    <property type="term" value="P:protein transport"/>
    <property type="evidence" value="ECO:0007669"/>
    <property type="project" value="UniProtKB-KW"/>
</dbReference>
<evidence type="ECO:0000256" key="2">
    <source>
        <dbReference type="ARBA" id="ARBA00006555"/>
    </source>
</evidence>
<dbReference type="PANTHER" id="PTHR33446:SF2">
    <property type="entry name" value="PROTEIN TONB"/>
    <property type="match status" value="1"/>
</dbReference>
<dbReference type="InterPro" id="IPR037682">
    <property type="entry name" value="TonB_C"/>
</dbReference>
<dbReference type="Pfam" id="PF03544">
    <property type="entry name" value="TonB_C"/>
    <property type="match status" value="1"/>
</dbReference>
<evidence type="ECO:0000256" key="5">
    <source>
        <dbReference type="ARBA" id="ARBA00022519"/>
    </source>
</evidence>
<evidence type="ECO:0000256" key="1">
    <source>
        <dbReference type="ARBA" id="ARBA00004383"/>
    </source>
</evidence>
<comment type="subcellular location">
    <subcellularLocation>
        <location evidence="1">Cell inner membrane</location>
        <topology evidence="1">Single-pass membrane protein</topology>
        <orientation evidence="1">Periplasmic side</orientation>
    </subcellularLocation>
</comment>
<evidence type="ECO:0000313" key="12">
    <source>
        <dbReference type="EMBL" id="MBO8473087.1"/>
    </source>
</evidence>
<dbReference type="Proteomes" id="UP000823604">
    <property type="component" value="Unassembled WGS sequence"/>
</dbReference>
<dbReference type="PROSITE" id="PS52015">
    <property type="entry name" value="TONB_CTD"/>
    <property type="match status" value="1"/>
</dbReference>
<dbReference type="GO" id="GO:0055085">
    <property type="term" value="P:transmembrane transport"/>
    <property type="evidence" value="ECO:0007669"/>
    <property type="project" value="InterPro"/>
</dbReference>
<feature type="domain" description="TonB C-terminal" evidence="11">
    <location>
        <begin position="149"/>
        <end position="245"/>
    </location>
</feature>
<comment type="caution">
    <text evidence="12">The sequence shown here is derived from an EMBL/GenBank/DDBJ whole genome shotgun (WGS) entry which is preliminary data.</text>
</comment>
<dbReference type="GO" id="GO:0031992">
    <property type="term" value="F:energy transducer activity"/>
    <property type="evidence" value="ECO:0007669"/>
    <property type="project" value="TreeGrafter"/>
</dbReference>
<dbReference type="SUPFAM" id="SSF74653">
    <property type="entry name" value="TolA/TonB C-terminal domain"/>
    <property type="match status" value="1"/>
</dbReference>
<keyword evidence="9" id="KW-0472">Membrane</keyword>
<keyword evidence="3" id="KW-0813">Transport</keyword>
<organism evidence="12 13">
    <name type="scientific">Candidatus Merdivivens pullicola</name>
    <dbReference type="NCBI Taxonomy" id="2840872"/>
    <lineage>
        <taxon>Bacteria</taxon>
        <taxon>Pseudomonadati</taxon>
        <taxon>Bacteroidota</taxon>
        <taxon>Bacteroidia</taxon>
        <taxon>Bacteroidales</taxon>
        <taxon>Muribaculaceae</taxon>
        <taxon>Muribaculaceae incertae sedis</taxon>
        <taxon>Candidatus Merdivivens</taxon>
    </lineage>
</organism>
<dbReference type="AlphaFoldDB" id="A0A9D9NGY3"/>
<evidence type="ECO:0000259" key="11">
    <source>
        <dbReference type="PROSITE" id="PS52015"/>
    </source>
</evidence>
<dbReference type="InterPro" id="IPR051045">
    <property type="entry name" value="TonB-dependent_transducer"/>
</dbReference>
<gene>
    <name evidence="12" type="ORF">IAB81_05600</name>
</gene>
<keyword evidence="8" id="KW-1133">Transmembrane helix</keyword>
<accession>A0A9D9NGY3</accession>
<dbReference type="Gene3D" id="3.30.1150.10">
    <property type="match status" value="1"/>
</dbReference>
<evidence type="ECO:0000313" key="13">
    <source>
        <dbReference type="Proteomes" id="UP000823604"/>
    </source>
</evidence>
<dbReference type="NCBIfam" id="TIGR01352">
    <property type="entry name" value="tonB_Cterm"/>
    <property type="match status" value="1"/>
</dbReference>
<dbReference type="GO" id="GO:0098797">
    <property type="term" value="C:plasma membrane protein complex"/>
    <property type="evidence" value="ECO:0007669"/>
    <property type="project" value="TreeGrafter"/>
</dbReference>
<reference evidence="12" key="2">
    <citation type="journal article" date="2021" name="PeerJ">
        <title>Extensive microbial diversity within the chicken gut microbiome revealed by metagenomics and culture.</title>
        <authorList>
            <person name="Gilroy R."/>
            <person name="Ravi A."/>
            <person name="Getino M."/>
            <person name="Pursley I."/>
            <person name="Horton D.L."/>
            <person name="Alikhan N.F."/>
            <person name="Baker D."/>
            <person name="Gharbi K."/>
            <person name="Hall N."/>
            <person name="Watson M."/>
            <person name="Adriaenssens E.M."/>
            <person name="Foster-Nyarko E."/>
            <person name="Jarju S."/>
            <person name="Secka A."/>
            <person name="Antonio M."/>
            <person name="Oren A."/>
            <person name="Chaudhuri R.R."/>
            <person name="La Ragione R."/>
            <person name="Hildebrand F."/>
            <person name="Pallen M.J."/>
        </authorList>
    </citation>
    <scope>NUCLEOTIDE SEQUENCE</scope>
    <source>
        <strain evidence="12">B1-8020</strain>
    </source>
</reference>
<comment type="similarity">
    <text evidence="2">Belongs to the TonB family.</text>
</comment>
<evidence type="ECO:0000256" key="10">
    <source>
        <dbReference type="SAM" id="SignalP"/>
    </source>
</evidence>
<evidence type="ECO:0000256" key="6">
    <source>
        <dbReference type="ARBA" id="ARBA00022692"/>
    </source>
</evidence>
<evidence type="ECO:0000256" key="8">
    <source>
        <dbReference type="ARBA" id="ARBA00022989"/>
    </source>
</evidence>
<sequence>MKPSFFFRLAAVVATVVASMIFFPAVSYAGGGPDDEKHFVFRSLNDDEMSEMNPAEGLELDGLYALVLYSDMEGVDFKIKKKFLAEQLPYDGEKYVLLLKPGKRADALLWLDIRKEGFADRSMRLSFKDGPVEAYRLDYVDTYPKFVGESPDAFSNWVATQLRYPQSALNSGIEGQVMLGFAVDVTGELTNITVIKGISPDLDAEAVRVMALSPKWIPAMKGNKPVKIFFQFPVQFKLVTAERKNNSGRRF</sequence>
<name>A0A9D9NGY3_9BACT</name>
<keyword evidence="7" id="KW-0653">Protein transport</keyword>
<proteinExistence type="inferred from homology"/>